<dbReference type="PANTHER" id="PTHR46287">
    <property type="entry name" value="BTB/POZ AND TAZ DOMAIN-CONTAINING PROTEIN 3-RELATED"/>
    <property type="match status" value="1"/>
</dbReference>
<accession>A0AAN7LF04</accession>
<feature type="region of interest" description="Disordered" evidence="6">
    <location>
        <begin position="1"/>
        <end position="20"/>
    </location>
</feature>
<evidence type="ECO:0000313" key="10">
    <source>
        <dbReference type="Proteomes" id="UP001346149"/>
    </source>
</evidence>
<evidence type="ECO:0000259" key="7">
    <source>
        <dbReference type="PROSITE" id="PS50097"/>
    </source>
</evidence>
<keyword evidence="10" id="KW-1185">Reference proteome</keyword>
<dbReference type="GO" id="GO:0008270">
    <property type="term" value="F:zinc ion binding"/>
    <property type="evidence" value="ECO:0007669"/>
    <property type="project" value="UniProtKB-KW"/>
</dbReference>
<dbReference type="SUPFAM" id="SSF54695">
    <property type="entry name" value="POZ domain"/>
    <property type="match status" value="1"/>
</dbReference>
<feature type="domain" description="TAZ-type" evidence="8">
    <location>
        <begin position="240"/>
        <end position="339"/>
    </location>
</feature>
<name>A0AAN7LF04_TRANT</name>
<dbReference type="Pfam" id="PF02135">
    <property type="entry name" value="zf-TAZ"/>
    <property type="match status" value="1"/>
</dbReference>
<dbReference type="InterPro" id="IPR000197">
    <property type="entry name" value="Znf_TAZ"/>
</dbReference>
<dbReference type="SUPFAM" id="SSF57933">
    <property type="entry name" value="TAZ domain"/>
    <property type="match status" value="1"/>
</dbReference>
<dbReference type="PROSITE" id="PS50097">
    <property type="entry name" value="BTB"/>
    <property type="match status" value="1"/>
</dbReference>
<dbReference type="GO" id="GO:0009751">
    <property type="term" value="P:response to salicylic acid"/>
    <property type="evidence" value="ECO:0007669"/>
    <property type="project" value="UniProtKB-ARBA"/>
</dbReference>
<dbReference type="GO" id="GO:0042542">
    <property type="term" value="P:response to hydrogen peroxide"/>
    <property type="evidence" value="ECO:0007669"/>
    <property type="project" value="UniProtKB-ARBA"/>
</dbReference>
<dbReference type="PANTHER" id="PTHR46287:SF11">
    <property type="entry name" value="BTB_POZ AND TAZ DOMAIN-CONTAINING PROTEIN 4"/>
    <property type="match status" value="1"/>
</dbReference>
<dbReference type="GO" id="GO:0005516">
    <property type="term" value="F:calmodulin binding"/>
    <property type="evidence" value="ECO:0007669"/>
    <property type="project" value="UniProtKB-ARBA"/>
</dbReference>
<evidence type="ECO:0000256" key="6">
    <source>
        <dbReference type="SAM" id="MobiDB-lite"/>
    </source>
</evidence>
<comment type="caution">
    <text evidence="9">The sequence shown here is derived from an EMBL/GenBank/DDBJ whole genome shotgun (WGS) entry which is preliminary data.</text>
</comment>
<reference evidence="9 10" key="1">
    <citation type="journal article" date="2023" name="Hortic Res">
        <title>Pangenome of water caltrop reveals structural variations and asymmetric subgenome divergence after allopolyploidization.</title>
        <authorList>
            <person name="Zhang X."/>
            <person name="Chen Y."/>
            <person name="Wang L."/>
            <person name="Yuan Y."/>
            <person name="Fang M."/>
            <person name="Shi L."/>
            <person name="Lu R."/>
            <person name="Comes H.P."/>
            <person name="Ma Y."/>
            <person name="Chen Y."/>
            <person name="Huang G."/>
            <person name="Zhou Y."/>
            <person name="Zheng Z."/>
            <person name="Qiu Y."/>
        </authorList>
    </citation>
    <scope>NUCLEOTIDE SEQUENCE [LARGE SCALE GENOMIC DNA]</scope>
    <source>
        <strain evidence="9">F231</strain>
    </source>
</reference>
<protein>
    <recommendedName>
        <fullName evidence="11">BTB/POZ and TAZ domain-containing protein 4</fullName>
    </recommendedName>
</protein>
<dbReference type="GO" id="GO:0006355">
    <property type="term" value="P:regulation of DNA-templated transcription"/>
    <property type="evidence" value="ECO:0007669"/>
    <property type="project" value="UniProtKB-ARBA"/>
</dbReference>
<keyword evidence="2" id="KW-0479">Metal-binding</keyword>
<dbReference type="PROSITE" id="PS50134">
    <property type="entry name" value="ZF_TAZ"/>
    <property type="match status" value="1"/>
</dbReference>
<evidence type="ECO:0000256" key="1">
    <source>
        <dbReference type="ARBA" id="ARBA00004906"/>
    </source>
</evidence>
<keyword evidence="5" id="KW-0862">Zinc</keyword>
<dbReference type="SMART" id="SM00225">
    <property type="entry name" value="BTB"/>
    <property type="match status" value="1"/>
</dbReference>
<dbReference type="SMART" id="SM00551">
    <property type="entry name" value="ZnF_TAZ"/>
    <property type="match status" value="1"/>
</dbReference>
<organism evidence="9 10">
    <name type="scientific">Trapa natans</name>
    <name type="common">Water chestnut</name>
    <dbReference type="NCBI Taxonomy" id="22666"/>
    <lineage>
        <taxon>Eukaryota</taxon>
        <taxon>Viridiplantae</taxon>
        <taxon>Streptophyta</taxon>
        <taxon>Embryophyta</taxon>
        <taxon>Tracheophyta</taxon>
        <taxon>Spermatophyta</taxon>
        <taxon>Magnoliopsida</taxon>
        <taxon>eudicotyledons</taxon>
        <taxon>Gunneridae</taxon>
        <taxon>Pentapetalae</taxon>
        <taxon>rosids</taxon>
        <taxon>malvids</taxon>
        <taxon>Myrtales</taxon>
        <taxon>Lythraceae</taxon>
        <taxon>Trapa</taxon>
    </lineage>
</organism>
<keyword evidence="3" id="KW-0863">Zinc-finger</keyword>
<evidence type="ECO:0000259" key="8">
    <source>
        <dbReference type="PROSITE" id="PS50134"/>
    </source>
</evidence>
<evidence type="ECO:0000256" key="3">
    <source>
        <dbReference type="ARBA" id="ARBA00022771"/>
    </source>
</evidence>
<dbReference type="InterPro" id="IPR011333">
    <property type="entry name" value="SKP1/BTB/POZ_sf"/>
</dbReference>
<sequence length="380" mass="43599">MGEIDMEVSLPPQKSIPVPPPLPCPPAQSCSRNPRALMDNSPLMGVGSISAATQNLLDSLFDEGFKADVKITTDGGGLIYAHTNVLSLASAVMKEILRRSKKQGRWRFLAIRGVPPDAVRVFVRFLYSSRYERDEMVEFVLHLLVLSHSYMVPQLKRKCEWQIEKGLLNLENVTDVFQLALLCDAPRLSLICIRMIKRNFEDVSATEGWKVMKQSHPILEKELLDIVMKDDNWQKERVRRRDERKVYSQLFEAMEALVHICRDGCGTIGPRDRTFKCHQPPCSFEACRGLELLLRHFASCKLRASGGCLHCRRTWQLLELHSRLCADPFSCGVPLCRNLKEKMKKHTKKDEVRWKMLVRNIMRTKGINWAHVLQPESFTS</sequence>
<dbReference type="AlphaFoldDB" id="A0AAN7LF04"/>
<dbReference type="InterPro" id="IPR035898">
    <property type="entry name" value="TAZ_dom_sf"/>
</dbReference>
<gene>
    <name evidence="9" type="ORF">SAY86_007728</name>
</gene>
<evidence type="ECO:0000256" key="5">
    <source>
        <dbReference type="ARBA" id="ARBA00022833"/>
    </source>
</evidence>
<evidence type="ECO:0008006" key="11">
    <source>
        <dbReference type="Google" id="ProtNLM"/>
    </source>
</evidence>
<evidence type="ECO:0000313" key="9">
    <source>
        <dbReference type="EMBL" id="KAK4783354.1"/>
    </source>
</evidence>
<dbReference type="Gene3D" id="1.20.1020.10">
    <property type="entry name" value="TAZ domain"/>
    <property type="match status" value="1"/>
</dbReference>
<dbReference type="Proteomes" id="UP001346149">
    <property type="component" value="Unassembled WGS sequence"/>
</dbReference>
<proteinExistence type="predicted"/>
<evidence type="ECO:0000256" key="2">
    <source>
        <dbReference type="ARBA" id="ARBA00022723"/>
    </source>
</evidence>
<dbReference type="InterPro" id="IPR000210">
    <property type="entry name" value="BTB/POZ_dom"/>
</dbReference>
<dbReference type="FunFam" id="1.20.1020.10:FF:000004">
    <property type="entry name" value="BTB/POZ and TAZ domain-containing protein 2"/>
    <property type="match status" value="1"/>
</dbReference>
<comment type="pathway">
    <text evidence="1">Protein modification; protein ubiquitination.</text>
</comment>
<dbReference type="InterPro" id="IPR044513">
    <property type="entry name" value="BT1/2/3/4/5"/>
</dbReference>
<dbReference type="Gene3D" id="3.30.710.10">
    <property type="entry name" value="Potassium Channel Kv1.1, Chain A"/>
    <property type="match status" value="1"/>
</dbReference>
<keyword evidence="4" id="KW-0833">Ubl conjugation pathway</keyword>
<dbReference type="Pfam" id="PF00651">
    <property type="entry name" value="BTB"/>
    <property type="match status" value="1"/>
</dbReference>
<feature type="domain" description="BTB" evidence="7">
    <location>
        <begin position="67"/>
        <end position="135"/>
    </location>
</feature>
<evidence type="ECO:0000256" key="4">
    <source>
        <dbReference type="ARBA" id="ARBA00022786"/>
    </source>
</evidence>
<dbReference type="EMBL" id="JAXQNO010000015">
    <property type="protein sequence ID" value="KAK4783354.1"/>
    <property type="molecule type" value="Genomic_DNA"/>
</dbReference>
<dbReference type="GO" id="GO:0009725">
    <property type="term" value="P:response to hormone"/>
    <property type="evidence" value="ECO:0007669"/>
    <property type="project" value="UniProtKB-ARBA"/>
</dbReference>